<dbReference type="PANTHER" id="PTHR46030">
    <property type="entry name" value="ALPHA-KETOGLUTARATE-DEPENDENT DIOXYGENASE ALKB HOMOLOG 6"/>
    <property type="match status" value="1"/>
</dbReference>
<evidence type="ECO:0000256" key="5">
    <source>
        <dbReference type="ARBA" id="ARBA00023004"/>
    </source>
</evidence>
<name>A0ABR3JBZ8_9AGAR</name>
<dbReference type="EMBL" id="JASNQZ010000010">
    <property type="protein sequence ID" value="KAL0952660.1"/>
    <property type="molecule type" value="Genomic_DNA"/>
</dbReference>
<feature type="region of interest" description="Disordered" evidence="6">
    <location>
        <begin position="24"/>
        <end position="46"/>
    </location>
</feature>
<keyword evidence="8" id="KW-1185">Reference proteome</keyword>
<gene>
    <name evidence="7" type="ORF">HGRIS_006903</name>
</gene>
<evidence type="ECO:0000256" key="3">
    <source>
        <dbReference type="ARBA" id="ARBA00022964"/>
    </source>
</evidence>
<comment type="caution">
    <text evidence="7">The sequence shown here is derived from an EMBL/GenBank/DDBJ whole genome shotgun (WGS) entry which is preliminary data.</text>
</comment>
<keyword evidence="4" id="KW-0560">Oxidoreductase</keyword>
<evidence type="ECO:0000256" key="1">
    <source>
        <dbReference type="ARBA" id="ARBA00007879"/>
    </source>
</evidence>
<evidence type="ECO:0000256" key="2">
    <source>
        <dbReference type="ARBA" id="ARBA00022723"/>
    </source>
</evidence>
<evidence type="ECO:0000313" key="7">
    <source>
        <dbReference type="EMBL" id="KAL0952660.1"/>
    </source>
</evidence>
<dbReference type="InterPro" id="IPR032862">
    <property type="entry name" value="ALKBH6"/>
</dbReference>
<keyword evidence="2" id="KW-0479">Metal-binding</keyword>
<keyword evidence="3" id="KW-0223">Dioxygenase</keyword>
<feature type="compositionally biased region" description="Basic and acidic residues" evidence="6">
    <location>
        <begin position="24"/>
        <end position="33"/>
    </location>
</feature>
<comment type="similarity">
    <text evidence="1">Belongs to the alkB family.</text>
</comment>
<evidence type="ECO:0000313" key="8">
    <source>
        <dbReference type="Proteomes" id="UP001556367"/>
    </source>
</evidence>
<sequence length="105" mass="12198">MRHESGVYHSRNIDITATKEELNAHIRMSDRGAADGADTSSPLSRHRVPTFSAGNVYYIPDFISQTEEDYLINKIRESPRHNWKQLSNRRLQVWGESQILKERCI</sequence>
<organism evidence="7 8">
    <name type="scientific">Hohenbuehelia grisea</name>
    <dbReference type="NCBI Taxonomy" id="104357"/>
    <lineage>
        <taxon>Eukaryota</taxon>
        <taxon>Fungi</taxon>
        <taxon>Dikarya</taxon>
        <taxon>Basidiomycota</taxon>
        <taxon>Agaricomycotina</taxon>
        <taxon>Agaricomycetes</taxon>
        <taxon>Agaricomycetidae</taxon>
        <taxon>Agaricales</taxon>
        <taxon>Pleurotineae</taxon>
        <taxon>Pleurotaceae</taxon>
        <taxon>Hohenbuehelia</taxon>
    </lineage>
</organism>
<evidence type="ECO:0000256" key="4">
    <source>
        <dbReference type="ARBA" id="ARBA00023002"/>
    </source>
</evidence>
<accession>A0ABR3JBZ8</accession>
<protein>
    <submittedName>
        <fullName evidence="7">Uncharacterized protein</fullName>
    </submittedName>
</protein>
<keyword evidence="5" id="KW-0408">Iron</keyword>
<proteinExistence type="inferred from homology"/>
<dbReference type="Proteomes" id="UP001556367">
    <property type="component" value="Unassembled WGS sequence"/>
</dbReference>
<evidence type="ECO:0000256" key="6">
    <source>
        <dbReference type="SAM" id="MobiDB-lite"/>
    </source>
</evidence>
<reference evidence="8" key="1">
    <citation type="submission" date="2024-06" db="EMBL/GenBank/DDBJ databases">
        <title>Multi-omics analyses provide insights into the biosynthesis of the anticancer antibiotic pleurotin in Hohenbuehelia grisea.</title>
        <authorList>
            <person name="Weaver J.A."/>
            <person name="Alberti F."/>
        </authorList>
    </citation>
    <scope>NUCLEOTIDE SEQUENCE [LARGE SCALE GENOMIC DNA]</scope>
    <source>
        <strain evidence="8">T-177</strain>
    </source>
</reference>
<dbReference type="PANTHER" id="PTHR46030:SF1">
    <property type="entry name" value="ALPHA-KETOGLUTARATE-DEPENDENT DIOXYGENASE ALKB HOMOLOG 6"/>
    <property type="match status" value="1"/>
</dbReference>